<dbReference type="EMBL" id="LAZR01001027">
    <property type="protein sequence ID" value="KKN52252.1"/>
    <property type="molecule type" value="Genomic_DNA"/>
</dbReference>
<organism evidence="1">
    <name type="scientific">marine sediment metagenome</name>
    <dbReference type="NCBI Taxonomy" id="412755"/>
    <lineage>
        <taxon>unclassified sequences</taxon>
        <taxon>metagenomes</taxon>
        <taxon>ecological metagenomes</taxon>
    </lineage>
</organism>
<evidence type="ECO:0008006" key="2">
    <source>
        <dbReference type="Google" id="ProtNLM"/>
    </source>
</evidence>
<name>A0A0F9RQW9_9ZZZZ</name>
<dbReference type="Gene3D" id="3.40.50.300">
    <property type="entry name" value="P-loop containing nucleotide triphosphate hydrolases"/>
    <property type="match status" value="1"/>
</dbReference>
<accession>A0A0F9RQW9</accession>
<dbReference type="AlphaFoldDB" id="A0A0F9RQW9"/>
<reference evidence="1" key="1">
    <citation type="journal article" date="2015" name="Nature">
        <title>Complex archaea that bridge the gap between prokaryotes and eukaryotes.</title>
        <authorList>
            <person name="Spang A."/>
            <person name="Saw J.H."/>
            <person name="Jorgensen S.L."/>
            <person name="Zaremba-Niedzwiedzka K."/>
            <person name="Martijn J."/>
            <person name="Lind A.E."/>
            <person name="van Eijk R."/>
            <person name="Schleper C."/>
            <person name="Guy L."/>
            <person name="Ettema T.J."/>
        </authorList>
    </citation>
    <scope>NUCLEOTIDE SEQUENCE</scope>
</reference>
<proteinExistence type="predicted"/>
<dbReference type="SUPFAM" id="SSF52540">
    <property type="entry name" value="P-loop containing nucleoside triphosphate hydrolases"/>
    <property type="match status" value="1"/>
</dbReference>
<comment type="caution">
    <text evidence="1">The sequence shown here is derived from an EMBL/GenBank/DDBJ whole genome shotgun (WGS) entry which is preliminary data.</text>
</comment>
<protein>
    <recommendedName>
        <fullName evidence="2">Sulfotransferase domain-containing protein</fullName>
    </recommendedName>
</protein>
<sequence length="194" mass="21848">MNFSTIVSGFPRTGTSLMMQMLHRGGLDVVADAKNMQSQGAFDAHGDYELNNLGPRLDKMTNEDLQGKAIKVVAPFIPRLPADINAKVIFMLRDPNEIITSLMAMNVVWEDDPITCVREARQILQDRAIQVLDIQFHDVIKYPRTVASQVRDFVFVDLDVDNMVKALDSKARTPNTGLVFFNNNLARVEQIKQN</sequence>
<dbReference type="InterPro" id="IPR027417">
    <property type="entry name" value="P-loop_NTPase"/>
</dbReference>
<gene>
    <name evidence="1" type="ORF">LCGC14_0614720</name>
</gene>
<evidence type="ECO:0000313" key="1">
    <source>
        <dbReference type="EMBL" id="KKN52252.1"/>
    </source>
</evidence>